<name>A0A4Y6V3J4_SACBS</name>
<keyword evidence="5" id="KW-1185">Reference proteome</keyword>
<evidence type="ECO:0000259" key="3">
    <source>
        <dbReference type="Pfam" id="PF12010"/>
    </source>
</evidence>
<proteinExistence type="predicted"/>
<dbReference type="SUPFAM" id="SSF53850">
    <property type="entry name" value="Periplasmic binding protein-like II"/>
    <property type="match status" value="1"/>
</dbReference>
<dbReference type="Gene3D" id="3.40.190.10">
    <property type="entry name" value="Periplasmic binding protein-like II"/>
    <property type="match status" value="2"/>
</dbReference>
<dbReference type="KEGG" id="saca:FFV09_20800"/>
<dbReference type="RefSeq" id="WP_141449614.1">
    <property type="nucleotide sequence ID" value="NZ_CP041217.1"/>
</dbReference>
<dbReference type="PANTHER" id="PTHR43649">
    <property type="entry name" value="ARABINOSE-BINDING PROTEIN-RELATED"/>
    <property type="match status" value="1"/>
</dbReference>
<feature type="domain" description="DUF3502" evidence="3">
    <location>
        <begin position="421"/>
        <end position="489"/>
    </location>
</feature>
<keyword evidence="1" id="KW-0175">Coiled coil</keyword>
<dbReference type="Proteomes" id="UP000316968">
    <property type="component" value="Chromosome"/>
</dbReference>
<dbReference type="AlphaFoldDB" id="A0A4Y6V3J4"/>
<accession>A0A4Y6V3J4</accession>
<feature type="coiled-coil region" evidence="1">
    <location>
        <begin position="454"/>
        <end position="490"/>
    </location>
</feature>
<reference evidence="4 5" key="1">
    <citation type="submission" date="2019-06" db="EMBL/GenBank/DDBJ databases">
        <title>Saccharibacillus brassicae sp. nov., an endophytic bacterium isolated from Chinese cabbage seeds (Brassica pekinensis).</title>
        <authorList>
            <person name="Jiang L."/>
            <person name="Lee J."/>
            <person name="Kim S.W."/>
        </authorList>
    </citation>
    <scope>NUCLEOTIDE SEQUENCE [LARGE SCALE GENOMIC DNA]</scope>
    <source>
        <strain evidence="5">KCTC 43072 / ATSA2</strain>
    </source>
</reference>
<feature type="chain" id="PRO_5039027605" evidence="2">
    <location>
        <begin position="24"/>
        <end position="491"/>
    </location>
</feature>
<protein>
    <submittedName>
        <fullName evidence="4">ABC transporter substrate-binding protein</fullName>
    </submittedName>
</protein>
<dbReference type="PANTHER" id="PTHR43649:SF17">
    <property type="entry name" value="ABC TRANSPORTER SOLUTE BINDING PROTEIN-SUGAR TRANSPORT"/>
    <property type="match status" value="1"/>
</dbReference>
<gene>
    <name evidence="4" type="ORF">FFV09_20800</name>
</gene>
<evidence type="ECO:0000313" key="5">
    <source>
        <dbReference type="Proteomes" id="UP000316968"/>
    </source>
</evidence>
<dbReference type="InterPro" id="IPR050490">
    <property type="entry name" value="Bact_solute-bd_prot1"/>
</dbReference>
<organism evidence="4 5">
    <name type="scientific">Saccharibacillus brassicae</name>
    <dbReference type="NCBI Taxonomy" id="2583377"/>
    <lineage>
        <taxon>Bacteria</taxon>
        <taxon>Bacillati</taxon>
        <taxon>Bacillota</taxon>
        <taxon>Bacilli</taxon>
        <taxon>Bacillales</taxon>
        <taxon>Paenibacillaceae</taxon>
        <taxon>Saccharibacillus</taxon>
    </lineage>
</organism>
<keyword evidence="2" id="KW-0732">Signal</keyword>
<sequence length="491" mass="54354">MKNSKKKLLGLAAVILAVMTVLSACGSKSSEGESEVELTWYLPLAAIPADVQSVEDEVNKITKAKINATVKLKVQTFGDYTQKMNTVVASGEKADIIWTSNWNFDYVQNQAKGAFLPLDDLIAKYAPDVKKSVPDFVWDSLKIDGKIHAIPNYQTVTNKEGFYVQKRFADKYNLDVNSIKKLADIEPFLEQIKKNEKGVTPFVVDRRGKLINAPRQFNLEPIGNLNTNVIGIDLGNPDKIINVYESENYKKYLDFIRSWYTKGYINEDAAVLKNVADLSKTGEVAVDFHNALKPGGAVERKATSGGQEIIEIPLTEPYITSGTTIATNQAISRTSANPERAMMLINLVNTDKELYNLLVYGIEGKHYTKVSDNVVKVKEDSSYKAADWVFGNVFNGYLLEGKDPGVPEETRKENESAITSPINGFKFDSAPVAAEIANVTSVIDQYGPGLNTGIVETEDKLAEFQKKLNEAGAEKVVAEAQKQLDEWKKTK</sequence>
<dbReference type="Pfam" id="PF12010">
    <property type="entry name" value="DUF3502"/>
    <property type="match status" value="1"/>
</dbReference>
<feature type="signal peptide" evidence="2">
    <location>
        <begin position="1"/>
        <end position="23"/>
    </location>
</feature>
<dbReference type="InterPro" id="IPR022627">
    <property type="entry name" value="DUF3502"/>
</dbReference>
<evidence type="ECO:0000256" key="2">
    <source>
        <dbReference type="SAM" id="SignalP"/>
    </source>
</evidence>
<dbReference type="OrthoDB" id="7936627at2"/>
<dbReference type="EMBL" id="CP041217">
    <property type="protein sequence ID" value="QDH23077.1"/>
    <property type="molecule type" value="Genomic_DNA"/>
</dbReference>
<evidence type="ECO:0000256" key="1">
    <source>
        <dbReference type="SAM" id="Coils"/>
    </source>
</evidence>
<evidence type="ECO:0000313" key="4">
    <source>
        <dbReference type="EMBL" id="QDH23077.1"/>
    </source>
</evidence>
<dbReference type="PROSITE" id="PS51257">
    <property type="entry name" value="PROKAR_LIPOPROTEIN"/>
    <property type="match status" value="1"/>
</dbReference>